<dbReference type="InterPro" id="IPR023346">
    <property type="entry name" value="Lysozyme-like_dom_sf"/>
</dbReference>
<reference evidence="2 3" key="1">
    <citation type="submission" date="2012-05" db="EMBL/GenBank/DDBJ databases">
        <title>Finished chromosome of genome of Chamaesiphon sp. PCC 6605.</title>
        <authorList>
            <consortium name="US DOE Joint Genome Institute"/>
            <person name="Gugger M."/>
            <person name="Coursin T."/>
            <person name="Rippka R."/>
            <person name="Tandeau De Marsac N."/>
            <person name="Huntemann M."/>
            <person name="Wei C.-L."/>
            <person name="Han J."/>
            <person name="Detter J.C."/>
            <person name="Han C."/>
            <person name="Tapia R."/>
            <person name="Chen A."/>
            <person name="Kyrpides N."/>
            <person name="Mavromatis K."/>
            <person name="Markowitz V."/>
            <person name="Szeto E."/>
            <person name="Ivanova N."/>
            <person name="Pagani I."/>
            <person name="Pati A."/>
            <person name="Goodwin L."/>
            <person name="Nordberg H.P."/>
            <person name="Cantor M.N."/>
            <person name="Hua S.X."/>
            <person name="Woyke T."/>
            <person name="Kerfeld C.A."/>
        </authorList>
    </citation>
    <scope>NUCLEOTIDE SEQUENCE [LARGE SCALE GENOMIC DNA]</scope>
    <source>
        <strain evidence="3">ATCC 27169 / PCC 6605</strain>
    </source>
</reference>
<dbReference type="CDD" id="cd00736">
    <property type="entry name" value="lambda_lys-like"/>
    <property type="match status" value="1"/>
</dbReference>
<dbReference type="EMBL" id="CP003600">
    <property type="protein sequence ID" value="AFY93059.1"/>
    <property type="molecule type" value="Genomic_DNA"/>
</dbReference>
<dbReference type="Proteomes" id="UP000010366">
    <property type="component" value="Chromosome"/>
</dbReference>
<keyword evidence="3" id="KW-1185">Reference proteome</keyword>
<keyword evidence="1" id="KW-1133">Transmembrane helix</keyword>
<proteinExistence type="predicted"/>
<accession>K9UFS2</accession>
<dbReference type="OrthoDB" id="481043at2"/>
<dbReference type="SUPFAM" id="SSF53955">
    <property type="entry name" value="Lysozyme-like"/>
    <property type="match status" value="1"/>
</dbReference>
<keyword evidence="1" id="KW-0812">Transmembrane</keyword>
<dbReference type="Gene3D" id="1.10.530.10">
    <property type="match status" value="1"/>
</dbReference>
<dbReference type="STRING" id="1173020.Cha6605_1952"/>
<gene>
    <name evidence="2" type="ORF">Cha6605_1952</name>
</gene>
<feature type="transmembrane region" description="Helical" evidence="1">
    <location>
        <begin position="47"/>
        <end position="65"/>
    </location>
</feature>
<name>K9UFS2_CHAP6</name>
<evidence type="ECO:0000256" key="1">
    <source>
        <dbReference type="SAM" id="Phobius"/>
    </source>
</evidence>
<organism evidence="2 3">
    <name type="scientific">Chamaesiphon minutus (strain ATCC 27169 / PCC 6605)</name>
    <dbReference type="NCBI Taxonomy" id="1173020"/>
    <lineage>
        <taxon>Bacteria</taxon>
        <taxon>Bacillati</taxon>
        <taxon>Cyanobacteriota</taxon>
        <taxon>Cyanophyceae</taxon>
        <taxon>Gomontiellales</taxon>
        <taxon>Chamaesiphonaceae</taxon>
        <taxon>Chamaesiphon</taxon>
    </lineage>
</organism>
<dbReference type="HOGENOM" id="CLU_089878_0_0_3"/>
<protein>
    <submittedName>
        <fullName evidence="2">Muramidase (Phage lambda lysozyme)</fullName>
    </submittedName>
</protein>
<sequence length="256" mass="29044">MLNNGLLIIWFHFLLDRFRKAIGIKEYFLNPEKSVGYSKSKQFKRKVIFGGLFILFLLITIWSGFDKQKTSQLKDTNSIPPLVMTGGNPYVRALMRTISTSEAKDTNPYTLLYGGKHFTDLSRHPNQCITIVSGPHQGECSTAAGRYQVLTSTWLEKVKQYRSKQSKSLTGNPDNFEPQSQDEVVYAWLIDRHAWGADIADLLKQGKLNRVLQLLSGTWTSLGYGTENNSITPMLSKVYQKALSEELDRVNMSSHD</sequence>
<evidence type="ECO:0000313" key="3">
    <source>
        <dbReference type="Proteomes" id="UP000010366"/>
    </source>
</evidence>
<dbReference type="KEGG" id="cmp:Cha6605_1952"/>
<dbReference type="eggNOG" id="COG4678">
    <property type="taxonomic scope" value="Bacteria"/>
</dbReference>
<evidence type="ECO:0000313" key="2">
    <source>
        <dbReference type="EMBL" id="AFY93059.1"/>
    </source>
</evidence>
<keyword evidence="1" id="KW-0472">Membrane</keyword>
<dbReference type="RefSeq" id="WP_015159225.1">
    <property type="nucleotide sequence ID" value="NC_019697.1"/>
</dbReference>
<dbReference type="AlphaFoldDB" id="K9UFS2"/>